<dbReference type="EMBL" id="NEDP02005554">
    <property type="protein sequence ID" value="OWF38804.1"/>
    <property type="molecule type" value="Genomic_DNA"/>
</dbReference>
<dbReference type="AlphaFoldDB" id="A0A210PQR9"/>
<name>A0A210PQR9_MIZYE</name>
<evidence type="ECO:0000313" key="3">
    <source>
        <dbReference type="EMBL" id="OWF38804.1"/>
    </source>
</evidence>
<protein>
    <submittedName>
        <fullName evidence="3">Uncharacterized protein</fullName>
    </submittedName>
</protein>
<comment type="caution">
    <text evidence="3">The sequence shown here is derived from an EMBL/GenBank/DDBJ whole genome shotgun (WGS) entry which is preliminary data.</text>
</comment>
<reference evidence="3 4" key="1">
    <citation type="journal article" date="2017" name="Nat. Ecol. Evol.">
        <title>Scallop genome provides insights into evolution of bilaterian karyotype and development.</title>
        <authorList>
            <person name="Wang S."/>
            <person name="Zhang J."/>
            <person name="Jiao W."/>
            <person name="Li J."/>
            <person name="Xun X."/>
            <person name="Sun Y."/>
            <person name="Guo X."/>
            <person name="Huan P."/>
            <person name="Dong B."/>
            <person name="Zhang L."/>
            <person name="Hu X."/>
            <person name="Sun X."/>
            <person name="Wang J."/>
            <person name="Zhao C."/>
            <person name="Wang Y."/>
            <person name="Wang D."/>
            <person name="Huang X."/>
            <person name="Wang R."/>
            <person name="Lv J."/>
            <person name="Li Y."/>
            <person name="Zhang Z."/>
            <person name="Liu B."/>
            <person name="Lu W."/>
            <person name="Hui Y."/>
            <person name="Liang J."/>
            <person name="Zhou Z."/>
            <person name="Hou R."/>
            <person name="Li X."/>
            <person name="Liu Y."/>
            <person name="Li H."/>
            <person name="Ning X."/>
            <person name="Lin Y."/>
            <person name="Zhao L."/>
            <person name="Xing Q."/>
            <person name="Dou J."/>
            <person name="Li Y."/>
            <person name="Mao J."/>
            <person name="Guo H."/>
            <person name="Dou H."/>
            <person name="Li T."/>
            <person name="Mu C."/>
            <person name="Jiang W."/>
            <person name="Fu Q."/>
            <person name="Fu X."/>
            <person name="Miao Y."/>
            <person name="Liu J."/>
            <person name="Yu Q."/>
            <person name="Li R."/>
            <person name="Liao H."/>
            <person name="Li X."/>
            <person name="Kong Y."/>
            <person name="Jiang Z."/>
            <person name="Chourrout D."/>
            <person name="Li R."/>
            <person name="Bao Z."/>
        </authorList>
    </citation>
    <scope>NUCLEOTIDE SEQUENCE [LARGE SCALE GENOMIC DNA]</scope>
    <source>
        <strain evidence="3 4">PY_sf001</strain>
    </source>
</reference>
<proteinExistence type="predicted"/>
<dbReference type="Proteomes" id="UP000242188">
    <property type="component" value="Unassembled WGS sequence"/>
</dbReference>
<organism evidence="3 4">
    <name type="scientific">Mizuhopecten yessoensis</name>
    <name type="common">Japanese scallop</name>
    <name type="synonym">Patinopecten yessoensis</name>
    <dbReference type="NCBI Taxonomy" id="6573"/>
    <lineage>
        <taxon>Eukaryota</taxon>
        <taxon>Metazoa</taxon>
        <taxon>Spiralia</taxon>
        <taxon>Lophotrochozoa</taxon>
        <taxon>Mollusca</taxon>
        <taxon>Bivalvia</taxon>
        <taxon>Autobranchia</taxon>
        <taxon>Pteriomorphia</taxon>
        <taxon>Pectinida</taxon>
        <taxon>Pectinoidea</taxon>
        <taxon>Pectinidae</taxon>
        <taxon>Mizuhopecten</taxon>
    </lineage>
</organism>
<accession>A0A210PQR9</accession>
<gene>
    <name evidence="3" type="ORF">KP79_PYT16687</name>
</gene>
<evidence type="ECO:0000313" key="4">
    <source>
        <dbReference type="Proteomes" id="UP000242188"/>
    </source>
</evidence>
<evidence type="ECO:0000256" key="2">
    <source>
        <dbReference type="SAM" id="MobiDB-lite"/>
    </source>
</evidence>
<keyword evidence="4" id="KW-1185">Reference proteome</keyword>
<keyword evidence="1" id="KW-0175">Coiled coil</keyword>
<evidence type="ECO:0000256" key="1">
    <source>
        <dbReference type="SAM" id="Coils"/>
    </source>
</evidence>
<sequence length="435" mass="48840">MDDDSSIESLNPDSLERDDSLGSVKFPPNSPNIDMTWPYPHPPPGEVDYLDSKEDSTNSFDFLPVHQMENELLLTKDELGRYQTRLTDALMIISVLLWNASSHNPSKPPPRYDNIAYFKQCVEKFMTRILDDTSNGEGLAEAYDSAWKQTEHNFNIFTNQLKKYMPSPTPTNGRRDIDVTDEYVEFPTQDHEGEACPSTVPKEVDESTGQDMWTVPRETKDTDLQRSVADHESNAKQDQKRIMFGVPSAATKTNKGAFNTAIHMPGKNVRDFLAKINNEQLSGDQVGDDVTFAKQHLQSTVIYRPDAPNDVRQPNQKETKDAITQTEAGTVILSNEGQSPTTEALNERGSSSDKTTAIELSDQNIEKEVIVPRTAHEENEEINVKLDSMSTQLEELKMMLSNVTQMPYPPPAVSNRNTDILNNALYMPGMTGTNF</sequence>
<feature type="coiled-coil region" evidence="1">
    <location>
        <begin position="379"/>
        <end position="406"/>
    </location>
</feature>
<feature type="region of interest" description="Disordered" evidence="2">
    <location>
        <begin position="1"/>
        <end position="40"/>
    </location>
</feature>
<feature type="region of interest" description="Disordered" evidence="2">
    <location>
        <begin position="189"/>
        <end position="209"/>
    </location>
</feature>